<feature type="compositionally biased region" description="Basic and acidic residues" evidence="4">
    <location>
        <begin position="1"/>
        <end position="11"/>
    </location>
</feature>
<evidence type="ECO:0000256" key="4">
    <source>
        <dbReference type="SAM" id="MobiDB-lite"/>
    </source>
</evidence>
<dbReference type="GO" id="GO:0003677">
    <property type="term" value="F:DNA binding"/>
    <property type="evidence" value="ECO:0007669"/>
    <property type="project" value="UniProtKB-KW"/>
</dbReference>
<keyword evidence="2" id="KW-0238">DNA-binding</keyword>
<dbReference type="InterPro" id="IPR036388">
    <property type="entry name" value="WH-like_DNA-bd_sf"/>
</dbReference>
<dbReference type="InterPro" id="IPR008920">
    <property type="entry name" value="TF_FadR/GntR_C"/>
</dbReference>
<keyword evidence="7" id="KW-1185">Reference proteome</keyword>
<dbReference type="SUPFAM" id="SSF46785">
    <property type="entry name" value="Winged helix' DNA-binding domain"/>
    <property type="match status" value="1"/>
</dbReference>
<evidence type="ECO:0000256" key="3">
    <source>
        <dbReference type="ARBA" id="ARBA00023163"/>
    </source>
</evidence>
<organism evidence="6 7">
    <name type="scientific">Acuticoccus mangrovi</name>
    <dbReference type="NCBI Taxonomy" id="2796142"/>
    <lineage>
        <taxon>Bacteria</taxon>
        <taxon>Pseudomonadati</taxon>
        <taxon>Pseudomonadota</taxon>
        <taxon>Alphaproteobacteria</taxon>
        <taxon>Hyphomicrobiales</taxon>
        <taxon>Amorphaceae</taxon>
        <taxon>Acuticoccus</taxon>
    </lineage>
</organism>
<dbReference type="Gene3D" id="1.10.10.10">
    <property type="entry name" value="Winged helix-like DNA-binding domain superfamily/Winged helix DNA-binding domain"/>
    <property type="match status" value="1"/>
</dbReference>
<dbReference type="Pfam" id="PF00392">
    <property type="entry name" value="GntR"/>
    <property type="match status" value="1"/>
</dbReference>
<sequence length="252" mass="27905">MDKNDKEDEQPKGASSTPGKGGRVTMHDKVLASLQYGLMSGFFLPGQVLSLRKIAANLDTSLMPVRESVSRLVAAHALEELPNRTVRVPKLSARGLIELFEVRTLIEGMAARVACERVTDELIEELGEINDRLLAAHAQNDMGQVLIANKEFHFAIYRAANSDILMPLIESLWLRCGPTMYFSMNSPRNLWDTSMHLRLLDAFRAKDTGAAETAMVDDIMKTGAYLIAEAQREPETGPFASLSNAFRLDRGL</sequence>
<dbReference type="Pfam" id="PF07729">
    <property type="entry name" value="FCD"/>
    <property type="match status" value="1"/>
</dbReference>
<feature type="region of interest" description="Disordered" evidence="4">
    <location>
        <begin position="1"/>
        <end position="24"/>
    </location>
</feature>
<dbReference type="InterPro" id="IPR000524">
    <property type="entry name" value="Tscrpt_reg_HTH_GntR"/>
</dbReference>
<comment type="caution">
    <text evidence="6">The sequence shown here is derived from an EMBL/GenBank/DDBJ whole genome shotgun (WGS) entry which is preliminary data.</text>
</comment>
<name>A0A934IKN4_9HYPH</name>
<dbReference type="SUPFAM" id="SSF48008">
    <property type="entry name" value="GntR ligand-binding domain-like"/>
    <property type="match status" value="1"/>
</dbReference>
<keyword evidence="3" id="KW-0804">Transcription</keyword>
<keyword evidence="1" id="KW-0805">Transcription regulation</keyword>
<dbReference type="InterPro" id="IPR011711">
    <property type="entry name" value="GntR_C"/>
</dbReference>
<evidence type="ECO:0000256" key="2">
    <source>
        <dbReference type="ARBA" id="ARBA00023125"/>
    </source>
</evidence>
<gene>
    <name evidence="6" type="ORF">JCR33_13580</name>
</gene>
<dbReference type="Gene3D" id="1.20.120.530">
    <property type="entry name" value="GntR ligand-binding domain-like"/>
    <property type="match status" value="1"/>
</dbReference>
<evidence type="ECO:0000256" key="1">
    <source>
        <dbReference type="ARBA" id="ARBA00023015"/>
    </source>
</evidence>
<evidence type="ECO:0000259" key="5">
    <source>
        <dbReference type="SMART" id="SM00895"/>
    </source>
</evidence>
<accession>A0A934IKN4</accession>
<protein>
    <submittedName>
        <fullName evidence="6">GntR family transcriptional regulator</fullName>
    </submittedName>
</protein>
<dbReference type="GO" id="GO:0003700">
    <property type="term" value="F:DNA-binding transcription factor activity"/>
    <property type="evidence" value="ECO:0007669"/>
    <property type="project" value="InterPro"/>
</dbReference>
<dbReference type="RefSeq" id="WP_198882621.1">
    <property type="nucleotide sequence ID" value="NZ_JAEKJA010000010.1"/>
</dbReference>
<dbReference type="SMART" id="SM00895">
    <property type="entry name" value="FCD"/>
    <property type="match status" value="1"/>
</dbReference>
<dbReference type="Proteomes" id="UP000609531">
    <property type="component" value="Unassembled WGS sequence"/>
</dbReference>
<feature type="domain" description="GntR C-terminal" evidence="5">
    <location>
        <begin position="98"/>
        <end position="221"/>
    </location>
</feature>
<dbReference type="InterPro" id="IPR036390">
    <property type="entry name" value="WH_DNA-bd_sf"/>
</dbReference>
<evidence type="ECO:0000313" key="7">
    <source>
        <dbReference type="Proteomes" id="UP000609531"/>
    </source>
</evidence>
<evidence type="ECO:0000313" key="6">
    <source>
        <dbReference type="EMBL" id="MBJ3776731.1"/>
    </source>
</evidence>
<dbReference type="PANTHER" id="PTHR43537:SF39">
    <property type="entry name" value="HTH-TYPE TRANSCRIPTIONAL REGULATOR MCBR"/>
    <property type="match status" value="1"/>
</dbReference>
<dbReference type="AlphaFoldDB" id="A0A934IKN4"/>
<dbReference type="EMBL" id="JAEKJA010000010">
    <property type="protein sequence ID" value="MBJ3776731.1"/>
    <property type="molecule type" value="Genomic_DNA"/>
</dbReference>
<dbReference type="PANTHER" id="PTHR43537">
    <property type="entry name" value="TRANSCRIPTIONAL REGULATOR, GNTR FAMILY"/>
    <property type="match status" value="1"/>
</dbReference>
<proteinExistence type="predicted"/>
<reference evidence="6" key="1">
    <citation type="submission" date="2020-12" db="EMBL/GenBank/DDBJ databases">
        <title>Bacterial taxonomy.</title>
        <authorList>
            <person name="Pan X."/>
        </authorList>
    </citation>
    <scope>NUCLEOTIDE SEQUENCE</scope>
    <source>
        <strain evidence="6">B2012</strain>
    </source>
</reference>